<evidence type="ECO:0000256" key="2">
    <source>
        <dbReference type="ARBA" id="ARBA00004584"/>
    </source>
</evidence>
<comment type="caution">
    <text evidence="10">The sequence shown here is derived from an EMBL/GenBank/DDBJ whole genome shotgun (WGS) entry which is preliminary data.</text>
</comment>
<feature type="region of interest" description="Disordered" evidence="9">
    <location>
        <begin position="1"/>
        <end position="56"/>
    </location>
</feature>
<evidence type="ECO:0000256" key="7">
    <source>
        <dbReference type="ARBA" id="ARBA00023328"/>
    </source>
</evidence>
<keyword evidence="7" id="KW-0137">Centromere</keyword>
<gene>
    <name evidence="10" type="ORF">JOB18_014814</name>
</gene>
<keyword evidence="11" id="KW-1185">Reference proteome</keyword>
<organism evidence="10 11">
    <name type="scientific">Solea senegalensis</name>
    <name type="common">Senegalese sole</name>
    <dbReference type="NCBI Taxonomy" id="28829"/>
    <lineage>
        <taxon>Eukaryota</taxon>
        <taxon>Metazoa</taxon>
        <taxon>Chordata</taxon>
        <taxon>Craniata</taxon>
        <taxon>Vertebrata</taxon>
        <taxon>Euteleostomi</taxon>
        <taxon>Actinopterygii</taxon>
        <taxon>Neopterygii</taxon>
        <taxon>Teleostei</taxon>
        <taxon>Neoteleostei</taxon>
        <taxon>Acanthomorphata</taxon>
        <taxon>Carangaria</taxon>
        <taxon>Pleuronectiformes</taxon>
        <taxon>Pleuronectoidei</taxon>
        <taxon>Soleidae</taxon>
        <taxon>Solea</taxon>
    </lineage>
</organism>
<protein>
    <recommendedName>
        <fullName evidence="4">Centromere protein Q</fullName>
    </recommendedName>
</protein>
<evidence type="ECO:0000256" key="5">
    <source>
        <dbReference type="ARBA" id="ARBA00022454"/>
    </source>
</evidence>
<keyword evidence="8" id="KW-0175">Coiled coil</keyword>
<comment type="subcellular location">
    <subcellularLocation>
        <location evidence="2">Chromosome</location>
        <location evidence="2">Centromere</location>
    </subcellularLocation>
    <subcellularLocation>
        <location evidence="1">Nucleus</location>
    </subcellularLocation>
</comment>
<comment type="similarity">
    <text evidence="3">Belongs to the CENP-Q/OKP1 family.</text>
</comment>
<evidence type="ECO:0000256" key="6">
    <source>
        <dbReference type="ARBA" id="ARBA00023242"/>
    </source>
</evidence>
<evidence type="ECO:0000256" key="1">
    <source>
        <dbReference type="ARBA" id="ARBA00004123"/>
    </source>
</evidence>
<dbReference type="Proteomes" id="UP000693946">
    <property type="component" value="Linkage Group LG7"/>
</dbReference>
<reference evidence="10 11" key="1">
    <citation type="journal article" date="2021" name="Sci. Rep.">
        <title>Chromosome anchoring in Senegalese sole (Solea senegalensis) reveals sex-associated markers and genome rearrangements in flatfish.</title>
        <authorList>
            <person name="Guerrero-Cozar I."/>
            <person name="Gomez-Garrido J."/>
            <person name="Berbel C."/>
            <person name="Martinez-Blanch J.F."/>
            <person name="Alioto T."/>
            <person name="Claros M.G."/>
            <person name="Gagnaire P.A."/>
            <person name="Manchado M."/>
        </authorList>
    </citation>
    <scope>NUCLEOTIDE SEQUENCE [LARGE SCALE GENOMIC DNA]</scope>
    <source>
        <strain evidence="10">Sse05_10M</strain>
    </source>
</reference>
<evidence type="ECO:0000256" key="9">
    <source>
        <dbReference type="SAM" id="MobiDB-lite"/>
    </source>
</evidence>
<dbReference type="PANTHER" id="PTHR31345">
    <property type="entry name" value="CENTROMERE PROTEIN Q"/>
    <property type="match status" value="1"/>
</dbReference>
<feature type="compositionally biased region" description="Basic and acidic residues" evidence="9">
    <location>
        <begin position="22"/>
        <end position="31"/>
    </location>
</feature>
<evidence type="ECO:0000313" key="11">
    <source>
        <dbReference type="Proteomes" id="UP000693946"/>
    </source>
</evidence>
<accession>A0AAV6Q232</accession>
<dbReference type="InterPro" id="IPR025212">
    <property type="entry name" value="CAD_CENP-Q"/>
</dbReference>
<dbReference type="GO" id="GO:0000775">
    <property type="term" value="C:chromosome, centromeric region"/>
    <property type="evidence" value="ECO:0007669"/>
    <property type="project" value="UniProtKB-SubCell"/>
</dbReference>
<sequence>MKPVRGSNRTPSKAPKLKKKRKMDETEKKLSENNGTKRGQKRKAVDRSSPLPKKVKGQENWKLMPLSTVTALENIMDLSVLATLALRKTQMKESQEHLNMMKSRFLAQCVQLRVPVQRQKHMECSSYHQQRETENSEAGKKTLKKLESDLKSVVVALEEAEEETESLKQTCSALRDQLEDEEEKAKESLQLREQTVLNLPPHRPPADEPTLEALMRKTIPDNECEATSQRLGEILQNSEAIQNAQVLLLHAHKHADEL</sequence>
<evidence type="ECO:0000256" key="4">
    <source>
        <dbReference type="ARBA" id="ARBA00016397"/>
    </source>
</evidence>
<evidence type="ECO:0000256" key="8">
    <source>
        <dbReference type="SAM" id="Coils"/>
    </source>
</evidence>
<dbReference type="PANTHER" id="PTHR31345:SF3">
    <property type="entry name" value="CENTROMERE PROTEIN Q"/>
    <property type="match status" value="1"/>
</dbReference>
<proteinExistence type="inferred from homology"/>
<dbReference type="GO" id="GO:0005634">
    <property type="term" value="C:nucleus"/>
    <property type="evidence" value="ECO:0007669"/>
    <property type="project" value="UniProtKB-SubCell"/>
</dbReference>
<dbReference type="Pfam" id="PF13094">
    <property type="entry name" value="CENP-Q"/>
    <property type="match status" value="1"/>
</dbReference>
<dbReference type="AlphaFoldDB" id="A0AAV6Q232"/>
<keyword evidence="5" id="KW-0158">Chromosome</keyword>
<keyword evidence="6" id="KW-0539">Nucleus</keyword>
<evidence type="ECO:0000313" key="10">
    <source>
        <dbReference type="EMBL" id="KAG7482173.1"/>
    </source>
</evidence>
<dbReference type="EMBL" id="JAGKHQ010000019">
    <property type="protein sequence ID" value="KAG7482173.1"/>
    <property type="molecule type" value="Genomic_DNA"/>
</dbReference>
<evidence type="ECO:0000256" key="3">
    <source>
        <dbReference type="ARBA" id="ARBA00008191"/>
    </source>
</evidence>
<name>A0AAV6Q232_SOLSE</name>
<feature type="coiled-coil region" evidence="8">
    <location>
        <begin position="143"/>
        <end position="195"/>
    </location>
</feature>